<reference evidence="4" key="2">
    <citation type="journal article" date="2019" name="Int. J. Syst. Evol. Microbiol.">
        <title>The Global Catalogue of Microorganisms (GCM) 10K type strain sequencing project: providing services to taxonomists for standard genome sequencing and annotation.</title>
        <authorList>
            <consortium name="The Broad Institute Genomics Platform"/>
            <consortium name="The Broad Institute Genome Sequencing Center for Infectious Disease"/>
            <person name="Wu L."/>
            <person name="Ma J."/>
        </authorList>
    </citation>
    <scope>NUCLEOTIDE SEQUENCE [LARGE SCALE GENOMIC DNA]</scope>
    <source>
        <strain evidence="4">NBRC 107715</strain>
    </source>
</reference>
<accession>A0A512IXB0</accession>
<sequence length="188" mass="20504">MGGTLDADRLREAFELLGADLAARGAFVELAVYGGGAIMLQFAWRRSTEDVDAVVREGFDEALLAPSVERVGERIGLGRDWLNNAVGMFTPLDEPDTLFALSGTYPAAGSPGLRTFLAKPHYLLAMKLQALQNLDRGQRDIDDARALARHLGLSDVAQLEQLYVSIYDEEPPVEARSRFRSVLAGSQP</sequence>
<gene>
    <name evidence="2" type="ORF">GCM10007888_61180</name>
    <name evidence="1" type="ORF">MOX02_03920</name>
</gene>
<dbReference type="EMBL" id="BSPK01000117">
    <property type="protein sequence ID" value="GLS67733.1"/>
    <property type="molecule type" value="Genomic_DNA"/>
</dbReference>
<protein>
    <submittedName>
        <fullName evidence="1">Uncharacterized protein</fullName>
    </submittedName>
</protein>
<evidence type="ECO:0000313" key="4">
    <source>
        <dbReference type="Proteomes" id="UP001156856"/>
    </source>
</evidence>
<reference evidence="2" key="4">
    <citation type="submission" date="2023-01" db="EMBL/GenBank/DDBJ databases">
        <title>Draft genome sequence of Methylobacterium oxalidis strain NBRC 107715.</title>
        <authorList>
            <person name="Sun Q."/>
            <person name="Mori K."/>
        </authorList>
    </citation>
    <scope>NUCLEOTIDE SEQUENCE</scope>
    <source>
        <strain evidence="2">NBRC 107715</strain>
    </source>
</reference>
<proteinExistence type="predicted"/>
<reference evidence="2" key="1">
    <citation type="journal article" date="2014" name="Int. J. Syst. Evol. Microbiol.">
        <title>Complete genome of a new Firmicutes species belonging to the dominant human colonic microbiota ('Ruminococcus bicirculans') reveals two chromosomes and a selective capacity to utilize plant glucans.</title>
        <authorList>
            <consortium name="NISC Comparative Sequencing Program"/>
            <person name="Wegmann U."/>
            <person name="Louis P."/>
            <person name="Goesmann A."/>
            <person name="Henrissat B."/>
            <person name="Duncan S.H."/>
            <person name="Flint H.J."/>
        </authorList>
    </citation>
    <scope>NUCLEOTIDE SEQUENCE</scope>
    <source>
        <strain evidence="2">NBRC 107715</strain>
    </source>
</reference>
<dbReference type="EMBL" id="BJZU01000004">
    <property type="protein sequence ID" value="GEP02354.1"/>
    <property type="molecule type" value="Genomic_DNA"/>
</dbReference>
<dbReference type="RefSeq" id="WP_147024038.1">
    <property type="nucleotide sequence ID" value="NZ_BJZU01000004.1"/>
</dbReference>
<organism evidence="1 3">
    <name type="scientific">Methylobacterium oxalidis</name>
    <dbReference type="NCBI Taxonomy" id="944322"/>
    <lineage>
        <taxon>Bacteria</taxon>
        <taxon>Pseudomonadati</taxon>
        <taxon>Pseudomonadota</taxon>
        <taxon>Alphaproteobacteria</taxon>
        <taxon>Hyphomicrobiales</taxon>
        <taxon>Methylobacteriaceae</taxon>
        <taxon>Methylobacterium</taxon>
    </lineage>
</organism>
<dbReference type="Proteomes" id="UP000321960">
    <property type="component" value="Unassembled WGS sequence"/>
</dbReference>
<evidence type="ECO:0000313" key="1">
    <source>
        <dbReference type="EMBL" id="GEP02354.1"/>
    </source>
</evidence>
<comment type="caution">
    <text evidence="1">The sequence shown here is derived from an EMBL/GenBank/DDBJ whole genome shotgun (WGS) entry which is preliminary data.</text>
</comment>
<keyword evidence="4" id="KW-1185">Reference proteome</keyword>
<dbReference type="Proteomes" id="UP001156856">
    <property type="component" value="Unassembled WGS sequence"/>
</dbReference>
<dbReference type="OrthoDB" id="8219827at2"/>
<name>A0A512IXB0_9HYPH</name>
<dbReference type="AlphaFoldDB" id="A0A512IXB0"/>
<evidence type="ECO:0000313" key="2">
    <source>
        <dbReference type="EMBL" id="GLS67733.1"/>
    </source>
</evidence>
<reference evidence="1 3" key="3">
    <citation type="submission" date="2019-07" db="EMBL/GenBank/DDBJ databases">
        <title>Whole genome shotgun sequence of Methylobacterium oxalidis NBRC 107715.</title>
        <authorList>
            <person name="Hosoyama A."/>
            <person name="Uohara A."/>
            <person name="Ohji S."/>
            <person name="Ichikawa N."/>
        </authorList>
    </citation>
    <scope>NUCLEOTIDE SEQUENCE [LARGE SCALE GENOMIC DNA]</scope>
    <source>
        <strain evidence="1 3">NBRC 107715</strain>
    </source>
</reference>
<evidence type="ECO:0000313" key="3">
    <source>
        <dbReference type="Proteomes" id="UP000321960"/>
    </source>
</evidence>